<feature type="transmembrane region" description="Helical" evidence="1">
    <location>
        <begin position="137"/>
        <end position="159"/>
    </location>
</feature>
<keyword evidence="1" id="KW-0472">Membrane</keyword>
<keyword evidence="4" id="KW-1185">Reference proteome</keyword>
<evidence type="ECO:0000313" key="3">
    <source>
        <dbReference type="EMBL" id="KAB0266296.1"/>
    </source>
</evidence>
<feature type="transmembrane region" description="Helical" evidence="1">
    <location>
        <begin position="179"/>
        <end position="200"/>
    </location>
</feature>
<keyword evidence="1" id="KW-0812">Transmembrane</keyword>
<accession>A0A5N3P983</accession>
<dbReference type="EMBL" id="VCMV01000022">
    <property type="protein sequence ID" value="KAB0266296.1"/>
    <property type="molecule type" value="Genomic_DNA"/>
</dbReference>
<gene>
    <name evidence="3" type="ORF">FEZ63_14535</name>
</gene>
<dbReference type="AlphaFoldDB" id="A0A5N3P983"/>
<feature type="domain" description="Heparan-alpha-glucosaminide N-acetyltransferase catalytic" evidence="2">
    <location>
        <begin position="15"/>
        <end position="235"/>
    </location>
</feature>
<organism evidence="3 4">
    <name type="scientific">Microvirga brassicacearum</name>
    <dbReference type="NCBI Taxonomy" id="2580413"/>
    <lineage>
        <taxon>Bacteria</taxon>
        <taxon>Pseudomonadati</taxon>
        <taxon>Pseudomonadota</taxon>
        <taxon>Alphaproteobacteria</taxon>
        <taxon>Hyphomicrobiales</taxon>
        <taxon>Methylobacteriaceae</taxon>
        <taxon>Microvirga</taxon>
    </lineage>
</organism>
<keyword evidence="1" id="KW-1133">Transmembrane helix</keyword>
<dbReference type="InterPro" id="IPR012429">
    <property type="entry name" value="HGSNAT_cat"/>
</dbReference>
<dbReference type="Proteomes" id="UP000325684">
    <property type="component" value="Unassembled WGS sequence"/>
</dbReference>
<evidence type="ECO:0000256" key="1">
    <source>
        <dbReference type="SAM" id="Phobius"/>
    </source>
</evidence>
<protein>
    <submittedName>
        <fullName evidence="3">DUF1624 domain-containing protein</fullName>
    </submittedName>
</protein>
<reference evidence="3 4" key="1">
    <citation type="journal article" date="2019" name="Microorganisms">
        <title>Genome Insights into the Novel Species Microvirga brassicacearum, a Rapeseed Endophyte with Biotechnological Potential.</title>
        <authorList>
            <person name="Jimenez-Gomez A."/>
            <person name="Saati-Santamaria Z."/>
            <person name="Igual J.M."/>
            <person name="Rivas R."/>
            <person name="Mateos P.F."/>
            <person name="Garcia-Fraile P."/>
        </authorList>
    </citation>
    <scope>NUCLEOTIDE SEQUENCE [LARGE SCALE GENOMIC DNA]</scope>
    <source>
        <strain evidence="3 4">CDVBN77</strain>
    </source>
</reference>
<evidence type="ECO:0000313" key="4">
    <source>
        <dbReference type="Proteomes" id="UP000325684"/>
    </source>
</evidence>
<comment type="caution">
    <text evidence="3">The sequence shown here is derived from an EMBL/GenBank/DDBJ whole genome shotgun (WGS) entry which is preliminary data.</text>
</comment>
<feature type="transmembrane region" description="Helical" evidence="1">
    <location>
        <begin position="21"/>
        <end position="37"/>
    </location>
</feature>
<feature type="transmembrane region" description="Helical" evidence="1">
    <location>
        <begin position="88"/>
        <end position="107"/>
    </location>
</feature>
<feature type="transmembrane region" description="Helical" evidence="1">
    <location>
        <begin position="57"/>
        <end position="76"/>
    </location>
</feature>
<feature type="transmembrane region" description="Helical" evidence="1">
    <location>
        <begin position="113"/>
        <end position="130"/>
    </location>
</feature>
<name>A0A5N3P983_9HYPH</name>
<proteinExistence type="predicted"/>
<dbReference type="RefSeq" id="WP_150945670.1">
    <property type="nucleotide sequence ID" value="NZ_VCMV01000022.1"/>
</dbReference>
<dbReference type="OrthoDB" id="9807591at2"/>
<evidence type="ECO:0000259" key="2">
    <source>
        <dbReference type="Pfam" id="PF07786"/>
    </source>
</evidence>
<dbReference type="Pfam" id="PF07786">
    <property type="entry name" value="HGSNAT_cat"/>
    <property type="match status" value="1"/>
</dbReference>
<sequence>MDIAPANAPARARSRWDAIDVARGVAIVAMIIYHFGWDLSFLKLIETNLLALPAWRWFARVIAGSFLFLSGIGLVLAHGRGVRWRPYLRRLAIVGGAALLVTIVTYFVFPQSFIFFGILHCIALSSILALPFLKTPVVVTLAVAAVVLAGPWMFTSIALDAPWLDWLGLGAFEPVTNDYVPIFPWFALVLFGIVFARLVMMGAGPRTPGWQASGKLATGIIWAGRHSLPIYLLHQLVLLGLLYGVLQITGPNAAAEARPFIAECEATCRRQNAQAATCRAICSCVVQNLRQEGLWAKVLANDVGEDERLRVSRMTQQCLRQIPQAQP</sequence>